<reference evidence="2" key="1">
    <citation type="submission" date="2021-02" db="EMBL/GenBank/DDBJ databases">
        <authorList>
            <person name="Nowell W R."/>
        </authorList>
    </citation>
    <scope>NUCLEOTIDE SEQUENCE</scope>
</reference>
<dbReference type="EMBL" id="CAJOAZ010020818">
    <property type="protein sequence ID" value="CAF4349951.1"/>
    <property type="molecule type" value="Genomic_DNA"/>
</dbReference>
<proteinExistence type="predicted"/>
<evidence type="ECO:0000313" key="2">
    <source>
        <dbReference type="EMBL" id="CAF4349951.1"/>
    </source>
</evidence>
<accession>A0A820L3N0</accession>
<organism evidence="2 3">
    <name type="scientific">Adineta steineri</name>
    <dbReference type="NCBI Taxonomy" id="433720"/>
    <lineage>
        <taxon>Eukaryota</taxon>
        <taxon>Metazoa</taxon>
        <taxon>Spiralia</taxon>
        <taxon>Gnathifera</taxon>
        <taxon>Rotifera</taxon>
        <taxon>Eurotatoria</taxon>
        <taxon>Bdelloidea</taxon>
        <taxon>Adinetida</taxon>
        <taxon>Adinetidae</taxon>
        <taxon>Adineta</taxon>
    </lineage>
</organism>
<comment type="caution">
    <text evidence="2">The sequence shown here is derived from an EMBL/GenBank/DDBJ whole genome shotgun (WGS) entry which is preliminary data.</text>
</comment>
<dbReference type="Proteomes" id="UP000663844">
    <property type="component" value="Unassembled WGS sequence"/>
</dbReference>
<protein>
    <submittedName>
        <fullName evidence="2">Uncharacterized protein</fullName>
    </submittedName>
</protein>
<sequence>DLAYDAIDEGKGSQEIMEALNP</sequence>
<dbReference type="AlphaFoldDB" id="A0A820L3N0"/>
<name>A0A820L3N0_9BILA</name>
<gene>
    <name evidence="2" type="ORF">OXD698_LOCUS48715</name>
</gene>
<evidence type="ECO:0000313" key="3">
    <source>
        <dbReference type="Proteomes" id="UP000663844"/>
    </source>
</evidence>
<feature type="region of interest" description="Disordered" evidence="1">
    <location>
        <begin position="1"/>
        <end position="22"/>
    </location>
</feature>
<evidence type="ECO:0000256" key="1">
    <source>
        <dbReference type="SAM" id="MobiDB-lite"/>
    </source>
</evidence>
<feature type="non-terminal residue" evidence="2">
    <location>
        <position position="1"/>
    </location>
</feature>